<gene>
    <name evidence="3" type="ORF">DHW29_05490</name>
</gene>
<evidence type="ECO:0000313" key="3">
    <source>
        <dbReference type="EMBL" id="HCK29683.1"/>
    </source>
</evidence>
<reference evidence="3 4" key="1">
    <citation type="journal article" date="2018" name="Nat. Biotechnol.">
        <title>A standardized bacterial taxonomy based on genome phylogeny substantially revises the tree of life.</title>
        <authorList>
            <person name="Parks D.H."/>
            <person name="Chuvochina M."/>
            <person name="Waite D.W."/>
            <person name="Rinke C."/>
            <person name="Skarshewski A."/>
            <person name="Chaumeil P.A."/>
            <person name="Hugenholtz P."/>
        </authorList>
    </citation>
    <scope>NUCLEOTIDE SEQUENCE [LARGE SCALE GENOMIC DNA]</scope>
    <source>
        <strain evidence="3">UBA9669</strain>
    </source>
</reference>
<evidence type="ECO:0000256" key="1">
    <source>
        <dbReference type="ARBA" id="ARBA00006484"/>
    </source>
</evidence>
<keyword evidence="2" id="KW-0560">Oxidoreductase</keyword>
<protein>
    <submittedName>
        <fullName evidence="3">Fatty acyl-CoA reductase</fullName>
    </submittedName>
</protein>
<dbReference type="EMBL" id="DPVE01000105">
    <property type="protein sequence ID" value="HCK29683.1"/>
    <property type="molecule type" value="Genomic_DNA"/>
</dbReference>
<evidence type="ECO:0000313" key="4">
    <source>
        <dbReference type="Proteomes" id="UP000263596"/>
    </source>
</evidence>
<accession>A0A3D2SKX0</accession>
<evidence type="ECO:0000256" key="2">
    <source>
        <dbReference type="ARBA" id="ARBA00023002"/>
    </source>
</evidence>
<dbReference type="Gene3D" id="3.40.50.720">
    <property type="entry name" value="NAD(P)-binding Rossmann-like Domain"/>
    <property type="match status" value="1"/>
</dbReference>
<dbReference type="PANTHER" id="PTHR44196:SF1">
    <property type="entry name" value="DEHYDROGENASE_REDUCTASE SDR FAMILY MEMBER 7B"/>
    <property type="match status" value="1"/>
</dbReference>
<dbReference type="GO" id="GO:0016491">
    <property type="term" value="F:oxidoreductase activity"/>
    <property type="evidence" value="ECO:0007669"/>
    <property type="project" value="UniProtKB-KW"/>
</dbReference>
<dbReference type="PANTHER" id="PTHR44196">
    <property type="entry name" value="DEHYDROGENASE/REDUCTASE SDR FAMILY MEMBER 7B"/>
    <property type="match status" value="1"/>
</dbReference>
<feature type="non-terminal residue" evidence="3">
    <location>
        <position position="51"/>
    </location>
</feature>
<comment type="caution">
    <text evidence="3">The sequence shown here is derived from an EMBL/GenBank/DDBJ whole genome shotgun (WGS) entry which is preliminary data.</text>
</comment>
<dbReference type="InterPro" id="IPR002347">
    <property type="entry name" value="SDR_fam"/>
</dbReference>
<dbReference type="GO" id="GO:0016020">
    <property type="term" value="C:membrane"/>
    <property type="evidence" value="ECO:0007669"/>
    <property type="project" value="TreeGrafter"/>
</dbReference>
<dbReference type="AlphaFoldDB" id="A0A3D2SKX0"/>
<name>A0A3D2SKX0_9GAMM</name>
<dbReference type="InterPro" id="IPR036291">
    <property type="entry name" value="NAD(P)-bd_dom_sf"/>
</dbReference>
<dbReference type="SUPFAM" id="SSF51735">
    <property type="entry name" value="NAD(P)-binding Rossmann-fold domains"/>
    <property type="match status" value="1"/>
</dbReference>
<comment type="similarity">
    <text evidence="1">Belongs to the short-chain dehydrogenases/reductases (SDR) family.</text>
</comment>
<sequence length="51" mass="5397">MNKKLETLFQENVKNKVILITGASSGIGLTVAKKMASAGAHVLLVARTQDT</sequence>
<dbReference type="Pfam" id="PF00106">
    <property type="entry name" value="adh_short"/>
    <property type="match status" value="1"/>
</dbReference>
<organism evidence="3 4">
    <name type="scientific">Acinetobacter ursingii</name>
    <dbReference type="NCBI Taxonomy" id="108980"/>
    <lineage>
        <taxon>Bacteria</taxon>
        <taxon>Pseudomonadati</taxon>
        <taxon>Pseudomonadota</taxon>
        <taxon>Gammaproteobacteria</taxon>
        <taxon>Moraxellales</taxon>
        <taxon>Moraxellaceae</taxon>
        <taxon>Acinetobacter</taxon>
    </lineage>
</organism>
<dbReference type="Proteomes" id="UP000263596">
    <property type="component" value="Unassembled WGS sequence"/>
</dbReference>
<proteinExistence type="inferred from homology"/>